<dbReference type="PANTHER" id="PTHR35842">
    <property type="entry name" value="SI:CH211-67E16.11"/>
    <property type="match status" value="1"/>
</dbReference>
<reference evidence="1 2" key="1">
    <citation type="submission" date="2013-11" db="EMBL/GenBank/DDBJ databases">
        <title>Genome sequencing of Stegodyphus mimosarum.</title>
        <authorList>
            <person name="Bechsgaard J."/>
        </authorList>
    </citation>
    <scope>NUCLEOTIDE SEQUENCE [LARGE SCALE GENOMIC DNA]</scope>
</reference>
<sequence length="132" mass="15223">MLRNNGFLPRNIKTFYSTGNKEIDENEEIWQETYPVILKLALRYHIETLCQSMHCADSLVLYLSSPTQKDGSILLWDENGNGQAERNEVYTLKEMLYDIKGCAAQRVYIIADQNYSGMLVHALEHAQDGYEN</sequence>
<gene>
    <name evidence="1" type="ORF">X975_18327</name>
</gene>
<feature type="non-terminal residue" evidence="1">
    <location>
        <position position="132"/>
    </location>
</feature>
<evidence type="ECO:0000313" key="2">
    <source>
        <dbReference type="Proteomes" id="UP000054359"/>
    </source>
</evidence>
<accession>A0A087UWK8</accession>
<dbReference type="PANTHER" id="PTHR35842:SF1">
    <property type="entry name" value="SI:CH211-67E16.11"/>
    <property type="match status" value="1"/>
</dbReference>
<dbReference type="Proteomes" id="UP000054359">
    <property type="component" value="Unassembled WGS sequence"/>
</dbReference>
<organism evidence="1 2">
    <name type="scientific">Stegodyphus mimosarum</name>
    <name type="common">African social velvet spider</name>
    <dbReference type="NCBI Taxonomy" id="407821"/>
    <lineage>
        <taxon>Eukaryota</taxon>
        <taxon>Metazoa</taxon>
        <taxon>Ecdysozoa</taxon>
        <taxon>Arthropoda</taxon>
        <taxon>Chelicerata</taxon>
        <taxon>Arachnida</taxon>
        <taxon>Araneae</taxon>
        <taxon>Araneomorphae</taxon>
        <taxon>Entelegynae</taxon>
        <taxon>Eresoidea</taxon>
        <taxon>Eresidae</taxon>
        <taxon>Stegodyphus</taxon>
    </lineage>
</organism>
<dbReference type="AlphaFoldDB" id="A0A087UWK8"/>
<dbReference type="OMA" id="SMHCADS"/>
<dbReference type="EMBL" id="KK122011">
    <property type="protein sequence ID" value="KFM81747.1"/>
    <property type="molecule type" value="Genomic_DNA"/>
</dbReference>
<dbReference type="OrthoDB" id="6132489at2759"/>
<proteinExistence type="predicted"/>
<evidence type="ECO:0000313" key="1">
    <source>
        <dbReference type="EMBL" id="KFM81747.1"/>
    </source>
</evidence>
<name>A0A087UWK8_STEMI</name>
<keyword evidence="2" id="KW-1185">Reference proteome</keyword>
<protein>
    <submittedName>
        <fullName evidence="1">Uncharacterized protein</fullName>
    </submittedName>
</protein>